<dbReference type="InterPro" id="IPR001223">
    <property type="entry name" value="Glyco_hydro18_cat"/>
</dbReference>
<keyword evidence="6" id="KW-0147">Chitin-binding</keyword>
<dbReference type="InterPro" id="IPR029070">
    <property type="entry name" value="Chitinase_insertion_sf"/>
</dbReference>
<keyword evidence="18" id="KW-1185">Reference proteome</keyword>
<dbReference type="InterPro" id="IPR001579">
    <property type="entry name" value="Glyco_hydro_18_chit_AS"/>
</dbReference>
<dbReference type="Gene3D" id="3.10.350.10">
    <property type="entry name" value="LysM domain"/>
    <property type="match status" value="2"/>
</dbReference>
<dbReference type="SUPFAM" id="SSF57016">
    <property type="entry name" value="Plant lectins/antimicrobial peptides"/>
    <property type="match status" value="1"/>
</dbReference>
<evidence type="ECO:0000256" key="4">
    <source>
        <dbReference type="ARBA" id="ARBA00012729"/>
    </source>
</evidence>
<organism evidence="17 18">
    <name type="scientific">Apodospora peruviana</name>
    <dbReference type="NCBI Taxonomy" id="516989"/>
    <lineage>
        <taxon>Eukaryota</taxon>
        <taxon>Fungi</taxon>
        <taxon>Dikarya</taxon>
        <taxon>Ascomycota</taxon>
        <taxon>Pezizomycotina</taxon>
        <taxon>Sordariomycetes</taxon>
        <taxon>Sordariomycetidae</taxon>
        <taxon>Sordariales</taxon>
        <taxon>Lasiosphaeriaceae</taxon>
        <taxon>Apodospora</taxon>
    </lineage>
</organism>
<evidence type="ECO:0000256" key="7">
    <source>
        <dbReference type="ARBA" id="ARBA00022801"/>
    </source>
</evidence>
<dbReference type="PANTHER" id="PTHR47700:SF2">
    <property type="entry name" value="CHITINASE"/>
    <property type="match status" value="1"/>
</dbReference>
<evidence type="ECO:0000256" key="2">
    <source>
        <dbReference type="ARBA" id="ARBA00004613"/>
    </source>
</evidence>
<evidence type="ECO:0000256" key="6">
    <source>
        <dbReference type="ARBA" id="ARBA00022669"/>
    </source>
</evidence>
<proteinExistence type="inferred from homology"/>
<dbReference type="InterPro" id="IPR011583">
    <property type="entry name" value="Chitinase_II/V-like_cat"/>
</dbReference>
<sequence length="1383" mass="151338">MRPLTTRGALLAFCLTLRTTAQSVEDDLDDLIPEGVDNPNSYYADLHPCPVACDDLPPSNWTIYTSYERLARCDEPLLFDFALYNPVADPLTPTKLRVCTAGNADSTVNSLFNGTAAAAGQVAKRALNETSPPSGTCDAPGPTPSKAAATLEFAHGGADMELGKKTNAISKALKKLQGYFEAGNVPCEETIKFAYHQGIVAGLYLGKSFGKATVSSAVSALLDKVQPGSSIISASTLTVQLCGDKRSGNHVLGLVVDVAGNITTVQNTVKDWHEAKCLGDFESKVDIKDMPIWEDTTSLLPLLNDTAPGNGTNTNFTRRANNRHALETRQSGSCRTIQVEAGNGCWALSDRCGISLADFEKYNAKDLCKDPDPNKICSGVQIGQRVCCSAGGLPDIKPKKGADGVCATYRVEHGNNCCTIATNNGLTYEEIDKFNNGTTWGWYGCGKLLQDVNICLSEGKPPMPYPFPNAVCGPTVPGTRRPEGEGNTKIPDLNPCPLNACCNVWGQCGISGDFCTEKKSETGNPGTSALRDGCVTKCGMDIRNKDEAPGSFGRVGYYETWNFNRDCLNMHVENSNTDGSYTIIHWAFAEVNTADWSVKIRDDFNQWDKFKKISAKKVISFGGWGFSTEPETYDILRQAMSPQNRAKFSASIASFLTKENLDGVDFDWEYPGAIDIPGTPPGQPTDGANYLKFLSVMKSALPAGKTMSIAAPASYWYLKSFPIRQMAEYLDYIVYMTYDLHGQWDAGNEYSIEGCPAGNCLRSHVNLTETNTALSMITKAGVKTNKIMVGESSYGRSFKMAQADCPGPKCTFLGDRLNSPAKKGRCTDTAGYISNAEIYEIISSKETDFDNPDVDIGIPVKSFHDFDSNSDILIYDNTEWVAYMTETTKSTRRDTWKGLNFAGTIDWAVDLQSFTLDDFHDPKGGDFPEDTQELPEALSDCKGSYDSLEKIGEAADIPSHCVPVYMVEVMANILTNSMKEYDDLMADGYDRKFNTYADAVVKSGKRAVRDWMYAHGNDYFTCDVVEPISCCKWCQSIHRPEHGECRYCDNKYCNGWDTVCENPEVNCPEQKTGWFNVTGPCPPDYSKRAGPLPVTGYGQSIYWHLRNDKEAAFWADLYKGVGIEQKDLTFQNVENYHSCTPATPDQCKYFGWDYGIAVPHGYDKEDVIDPKDVVEDAYKNLKDVVHDLPRAVTQLKEGNYRGSAFDLADAMALPVFMIEEAVTNIKTISDKIDEMEEEKRKNLILAFLSAIFFFVPVLGQIASAVSSLATIGRVLAVLGTAGELATDIYNVVNTKGNDPLDIFGLVLAPLAIFDGVQIAKAASRARGMNTEDIGKLGKNVQGKMDLAKKTSTMCKLGKRNVFPMGALPVSGLINSEPVLSSDY</sequence>
<dbReference type="InterPro" id="IPR036779">
    <property type="entry name" value="LysM_dom_sf"/>
</dbReference>
<comment type="similarity">
    <text evidence="3">Belongs to the glycosyl hydrolase 18 family. Chitinase class V subfamily.</text>
</comment>
<dbReference type="InterPro" id="IPR017853">
    <property type="entry name" value="GH"/>
</dbReference>
<dbReference type="EMBL" id="JAUEDM010000004">
    <property type="protein sequence ID" value="KAK3317910.1"/>
    <property type="molecule type" value="Genomic_DNA"/>
</dbReference>
<keyword evidence="11 13" id="KW-0326">Glycosidase</keyword>
<dbReference type="PROSITE" id="PS51782">
    <property type="entry name" value="LYSM"/>
    <property type="match status" value="1"/>
</dbReference>
<evidence type="ECO:0000256" key="13">
    <source>
        <dbReference type="RuleBase" id="RU000489"/>
    </source>
</evidence>
<dbReference type="SMART" id="SM00636">
    <property type="entry name" value="Glyco_18"/>
    <property type="match status" value="1"/>
</dbReference>
<dbReference type="Pfam" id="PF00704">
    <property type="entry name" value="Glyco_hydro_18"/>
    <property type="match status" value="1"/>
</dbReference>
<keyword evidence="14" id="KW-0732">Signal</keyword>
<gene>
    <name evidence="17" type="ORF">B0H66DRAFT_639392</name>
</gene>
<feature type="signal peptide" evidence="14">
    <location>
        <begin position="1"/>
        <end position="21"/>
    </location>
</feature>
<keyword evidence="7 13" id="KW-0378">Hydrolase</keyword>
<dbReference type="PROSITE" id="PS01095">
    <property type="entry name" value="GH18_1"/>
    <property type="match status" value="1"/>
</dbReference>
<protein>
    <recommendedName>
        <fullName evidence="4">chitinase</fullName>
        <ecNumber evidence="4">3.2.1.14</ecNumber>
    </recommendedName>
</protein>
<feature type="domain" description="LysM" evidence="15">
    <location>
        <begin position="335"/>
        <end position="388"/>
    </location>
</feature>
<evidence type="ECO:0000256" key="11">
    <source>
        <dbReference type="ARBA" id="ARBA00023295"/>
    </source>
</evidence>
<dbReference type="GO" id="GO:0008061">
    <property type="term" value="F:chitin binding"/>
    <property type="evidence" value="ECO:0007669"/>
    <property type="project" value="UniProtKB-KW"/>
</dbReference>
<evidence type="ECO:0000256" key="5">
    <source>
        <dbReference type="ARBA" id="ARBA00022525"/>
    </source>
</evidence>
<dbReference type="GO" id="GO:0008843">
    <property type="term" value="F:endochitinase activity"/>
    <property type="evidence" value="ECO:0007669"/>
    <property type="project" value="UniProtKB-EC"/>
</dbReference>
<dbReference type="PROSITE" id="PS51910">
    <property type="entry name" value="GH18_2"/>
    <property type="match status" value="1"/>
</dbReference>
<keyword evidence="8" id="KW-0146">Chitin degradation</keyword>
<dbReference type="SUPFAM" id="SSF54556">
    <property type="entry name" value="Chitinase insertion domain"/>
    <property type="match status" value="1"/>
</dbReference>
<evidence type="ECO:0000259" key="16">
    <source>
        <dbReference type="PROSITE" id="PS51910"/>
    </source>
</evidence>
<dbReference type="Gene3D" id="3.10.50.10">
    <property type="match status" value="1"/>
</dbReference>
<evidence type="ECO:0000256" key="10">
    <source>
        <dbReference type="ARBA" id="ARBA00023277"/>
    </source>
</evidence>
<keyword evidence="5" id="KW-0964">Secreted</keyword>
<dbReference type="CDD" id="cd00035">
    <property type="entry name" value="ChtBD1"/>
    <property type="match status" value="1"/>
</dbReference>
<dbReference type="InterPro" id="IPR036861">
    <property type="entry name" value="Endochitinase-like_sf"/>
</dbReference>
<keyword evidence="9" id="KW-0843">Virulence</keyword>
<keyword evidence="12" id="KW-0624">Polysaccharide degradation</keyword>
<name>A0AAE0I3T2_9PEZI</name>
<reference evidence="17" key="1">
    <citation type="journal article" date="2023" name="Mol. Phylogenet. Evol.">
        <title>Genome-scale phylogeny and comparative genomics of the fungal order Sordariales.</title>
        <authorList>
            <person name="Hensen N."/>
            <person name="Bonometti L."/>
            <person name="Westerberg I."/>
            <person name="Brannstrom I.O."/>
            <person name="Guillou S."/>
            <person name="Cros-Aarteil S."/>
            <person name="Calhoun S."/>
            <person name="Haridas S."/>
            <person name="Kuo A."/>
            <person name="Mondo S."/>
            <person name="Pangilinan J."/>
            <person name="Riley R."/>
            <person name="LaButti K."/>
            <person name="Andreopoulos B."/>
            <person name="Lipzen A."/>
            <person name="Chen C."/>
            <person name="Yan M."/>
            <person name="Daum C."/>
            <person name="Ng V."/>
            <person name="Clum A."/>
            <person name="Steindorff A."/>
            <person name="Ohm R.A."/>
            <person name="Martin F."/>
            <person name="Silar P."/>
            <person name="Natvig D.O."/>
            <person name="Lalanne C."/>
            <person name="Gautier V."/>
            <person name="Ament-Velasquez S.L."/>
            <person name="Kruys A."/>
            <person name="Hutchinson M.I."/>
            <person name="Powell A.J."/>
            <person name="Barry K."/>
            <person name="Miller A.N."/>
            <person name="Grigoriev I.V."/>
            <person name="Debuchy R."/>
            <person name="Gladieux P."/>
            <person name="Hiltunen Thoren M."/>
            <person name="Johannesson H."/>
        </authorList>
    </citation>
    <scope>NUCLEOTIDE SEQUENCE</scope>
    <source>
        <strain evidence="17">CBS 118394</strain>
    </source>
</reference>
<keyword evidence="10" id="KW-0119">Carbohydrate metabolism</keyword>
<dbReference type="InterPro" id="IPR018392">
    <property type="entry name" value="LysM"/>
</dbReference>
<evidence type="ECO:0000256" key="14">
    <source>
        <dbReference type="SAM" id="SignalP"/>
    </source>
</evidence>
<feature type="domain" description="GH18" evidence="16">
    <location>
        <begin position="552"/>
        <end position="927"/>
    </location>
</feature>
<dbReference type="GO" id="GO:0006032">
    <property type="term" value="P:chitin catabolic process"/>
    <property type="evidence" value="ECO:0007669"/>
    <property type="project" value="UniProtKB-KW"/>
</dbReference>
<evidence type="ECO:0000256" key="3">
    <source>
        <dbReference type="ARBA" id="ARBA00008682"/>
    </source>
</evidence>
<comment type="catalytic activity">
    <reaction evidence="1">
        <text>Random endo-hydrolysis of N-acetyl-beta-D-glucosaminide (1-&gt;4)-beta-linkages in chitin and chitodextrins.</text>
        <dbReference type="EC" id="3.2.1.14"/>
    </reaction>
</comment>
<evidence type="ECO:0000256" key="1">
    <source>
        <dbReference type="ARBA" id="ARBA00000822"/>
    </source>
</evidence>
<dbReference type="PANTHER" id="PTHR47700">
    <property type="entry name" value="V CHITINASE, PUTATIVE (AFU_ORTHOLOGUE AFUA_6G13720)-RELATED"/>
    <property type="match status" value="1"/>
</dbReference>
<dbReference type="Proteomes" id="UP001283341">
    <property type="component" value="Unassembled WGS sequence"/>
</dbReference>
<comment type="subcellular location">
    <subcellularLocation>
        <location evidence="2">Secreted</location>
    </subcellularLocation>
</comment>
<dbReference type="SUPFAM" id="SSF51445">
    <property type="entry name" value="(Trans)glycosidases"/>
    <property type="match status" value="1"/>
</dbReference>
<evidence type="ECO:0000256" key="8">
    <source>
        <dbReference type="ARBA" id="ARBA00023024"/>
    </source>
</evidence>
<dbReference type="Gene3D" id="3.20.20.80">
    <property type="entry name" value="Glycosidases"/>
    <property type="match status" value="1"/>
</dbReference>
<evidence type="ECO:0000259" key="15">
    <source>
        <dbReference type="PROSITE" id="PS51782"/>
    </source>
</evidence>
<dbReference type="CDD" id="cd02878">
    <property type="entry name" value="GH18_zymocin_alpha"/>
    <property type="match status" value="1"/>
</dbReference>
<feature type="chain" id="PRO_5042112964" description="chitinase" evidence="14">
    <location>
        <begin position="22"/>
        <end position="1383"/>
    </location>
</feature>
<accession>A0AAE0I3T2</accession>
<dbReference type="GO" id="GO:0005576">
    <property type="term" value="C:extracellular region"/>
    <property type="evidence" value="ECO:0007669"/>
    <property type="project" value="UniProtKB-SubCell"/>
</dbReference>
<evidence type="ECO:0000313" key="17">
    <source>
        <dbReference type="EMBL" id="KAK3317910.1"/>
    </source>
</evidence>
<evidence type="ECO:0000256" key="9">
    <source>
        <dbReference type="ARBA" id="ARBA00023026"/>
    </source>
</evidence>
<evidence type="ECO:0000256" key="12">
    <source>
        <dbReference type="ARBA" id="ARBA00023326"/>
    </source>
</evidence>
<comment type="caution">
    <text evidence="17">The sequence shown here is derived from an EMBL/GenBank/DDBJ whole genome shotgun (WGS) entry which is preliminary data.</text>
</comment>
<dbReference type="GO" id="GO:0000272">
    <property type="term" value="P:polysaccharide catabolic process"/>
    <property type="evidence" value="ECO:0007669"/>
    <property type="project" value="UniProtKB-KW"/>
</dbReference>
<evidence type="ECO:0000313" key="18">
    <source>
        <dbReference type="Proteomes" id="UP001283341"/>
    </source>
</evidence>
<reference evidence="17" key="2">
    <citation type="submission" date="2023-06" db="EMBL/GenBank/DDBJ databases">
        <authorList>
            <consortium name="Lawrence Berkeley National Laboratory"/>
            <person name="Haridas S."/>
            <person name="Hensen N."/>
            <person name="Bonometti L."/>
            <person name="Westerberg I."/>
            <person name="Brannstrom I.O."/>
            <person name="Guillou S."/>
            <person name="Cros-Aarteil S."/>
            <person name="Calhoun S."/>
            <person name="Kuo A."/>
            <person name="Mondo S."/>
            <person name="Pangilinan J."/>
            <person name="Riley R."/>
            <person name="Labutti K."/>
            <person name="Andreopoulos B."/>
            <person name="Lipzen A."/>
            <person name="Chen C."/>
            <person name="Yanf M."/>
            <person name="Daum C."/>
            <person name="Ng V."/>
            <person name="Clum A."/>
            <person name="Steindorff A."/>
            <person name="Ohm R."/>
            <person name="Martin F."/>
            <person name="Silar P."/>
            <person name="Natvig D."/>
            <person name="Lalanne C."/>
            <person name="Gautier V."/>
            <person name="Ament-Velasquez S.L."/>
            <person name="Kruys A."/>
            <person name="Hutchinson M.I."/>
            <person name="Powell A.J."/>
            <person name="Barry K."/>
            <person name="Miller A.N."/>
            <person name="Grigoriev I.V."/>
            <person name="Debuchy R."/>
            <person name="Gladieux P."/>
            <person name="Thoren M.H."/>
            <person name="Johannesson H."/>
        </authorList>
    </citation>
    <scope>NUCLEOTIDE SEQUENCE</scope>
    <source>
        <strain evidence="17">CBS 118394</strain>
    </source>
</reference>
<dbReference type="InterPro" id="IPR053214">
    <property type="entry name" value="LysM12-like"/>
</dbReference>
<dbReference type="EC" id="3.2.1.14" evidence="4"/>